<evidence type="ECO:0000256" key="4">
    <source>
        <dbReference type="ARBA" id="ARBA00023125"/>
    </source>
</evidence>
<evidence type="ECO:0000259" key="7">
    <source>
        <dbReference type="PROSITE" id="PS50048"/>
    </source>
</evidence>
<evidence type="ECO:0000256" key="1">
    <source>
        <dbReference type="ARBA" id="ARBA00022723"/>
    </source>
</evidence>
<dbReference type="Pfam" id="PF00172">
    <property type="entry name" value="Zn_clus"/>
    <property type="match status" value="1"/>
</dbReference>
<dbReference type="AlphaFoldDB" id="A0A1G4MFN6"/>
<keyword evidence="1" id="KW-0479">Metal-binding</keyword>
<dbReference type="Gene3D" id="4.10.240.10">
    <property type="entry name" value="Zn(2)-C6 fungal-type DNA-binding domain"/>
    <property type="match status" value="1"/>
</dbReference>
<gene>
    <name evidence="8" type="ORF">LAFE_0F12838G</name>
</gene>
<keyword evidence="9" id="KW-1185">Reference proteome</keyword>
<evidence type="ECO:0000256" key="6">
    <source>
        <dbReference type="ARBA" id="ARBA00023242"/>
    </source>
</evidence>
<name>A0A1G4MFN6_LACFM</name>
<dbReference type="OMA" id="NYCWRHL"/>
<dbReference type="PANTHER" id="PTHR31069">
    <property type="entry name" value="OLEATE-ACTIVATED TRANSCRIPTION FACTOR 1-RELATED"/>
    <property type="match status" value="1"/>
</dbReference>
<dbReference type="SMART" id="SM00066">
    <property type="entry name" value="GAL4"/>
    <property type="match status" value="1"/>
</dbReference>
<keyword evidence="4" id="KW-0238">DNA-binding</keyword>
<dbReference type="OrthoDB" id="762982at2759"/>
<protein>
    <submittedName>
        <fullName evidence="8">LAFE_0F12838g1_1</fullName>
    </submittedName>
</protein>
<dbReference type="EMBL" id="LT598490">
    <property type="protein sequence ID" value="SCW02722.1"/>
    <property type="molecule type" value="Genomic_DNA"/>
</dbReference>
<feature type="domain" description="Zn(2)-C6 fungal-type" evidence="7">
    <location>
        <begin position="15"/>
        <end position="46"/>
    </location>
</feature>
<dbReference type="GO" id="GO:0000981">
    <property type="term" value="F:DNA-binding transcription factor activity, RNA polymerase II-specific"/>
    <property type="evidence" value="ECO:0007669"/>
    <property type="project" value="InterPro"/>
</dbReference>
<sequence>MAVDIRGRKMKKPPACVQCRKRKIGCDRQKPICGNCLRNGKNDCFFPDVPGVYVQSSSVLAAQQGSPSSAFSSNPELASLEQIREYNSQLQLINSHQTVSPAPTEHPQFIPRVIDEAAAHVNMNMGSDDEAAPQHWVQGPAIFDLVQCPYTQEEVLNKEMDFLRSRLIELQTLTGTKIDEDLLKSTKKRKTTDSRTEQPARRTINDFQDLDPAFLNPDSVFQIFKHKSRFLPESHSKLRDKPNSLFHIDFLRIRDDFLCVFHNKVYDVMANNFQRKLSEIRGVQQSIPQPFNKEFNLRLPSADFITIVLKKFMSQVDTTLLIPILKPNELLAHLHSVSGTPQNLSQLLIVGKISIALLLAYHALASSVLIPLKDENLAVFQKLQVTWVPILKENVTKIRQHLLLRPPTIAISRYIALWKYYQMLSTDASPDLDEDVHLALNFGLNQETQDQELVLLWNFIYKNYCWRHLARGELPHLVCVPSANTTPELDPLLSNNSELIKFEIELLKYLHSKSETLSVEKIKAYMDDFKNKLAAVFQRCVNSYLVLSCIVDSLIYRNAQLFLQYYVLLHYESVNNSTQFSVRIKEFLQFLQETVFYIFSGLANIKFAGYEFMFIKYSFNTLYNLCCMIFALLQRSQINSNAEVEQQREMFFLLLRKISMLLTDYAKNCRAVDPLVNRITNAIVVMLEAAHQEHAQPRGTPQLPMNGFKYVEPVTVQKNVAKLRIISESLIKTDFYNQREPFTSRAPTTCGITDDNFFNAYYAFFD</sequence>
<dbReference type="PANTHER" id="PTHR31069:SF21">
    <property type="entry name" value="CHROMATIN STRUCTURE-REMODELING COMPLEX PROTEIN RSC3-RELATED"/>
    <property type="match status" value="1"/>
</dbReference>
<organism evidence="8 9">
    <name type="scientific">Lachancea fermentati</name>
    <name type="common">Zygosaccharomyces fermentati</name>
    <dbReference type="NCBI Taxonomy" id="4955"/>
    <lineage>
        <taxon>Eukaryota</taxon>
        <taxon>Fungi</taxon>
        <taxon>Dikarya</taxon>
        <taxon>Ascomycota</taxon>
        <taxon>Saccharomycotina</taxon>
        <taxon>Saccharomycetes</taxon>
        <taxon>Saccharomycetales</taxon>
        <taxon>Saccharomycetaceae</taxon>
        <taxon>Lachancea</taxon>
    </lineage>
</organism>
<proteinExistence type="predicted"/>
<evidence type="ECO:0000256" key="5">
    <source>
        <dbReference type="ARBA" id="ARBA00023163"/>
    </source>
</evidence>
<dbReference type="InterPro" id="IPR050675">
    <property type="entry name" value="OAF3"/>
</dbReference>
<dbReference type="CDD" id="cd00067">
    <property type="entry name" value="GAL4"/>
    <property type="match status" value="1"/>
</dbReference>
<evidence type="ECO:0000313" key="8">
    <source>
        <dbReference type="EMBL" id="SCW02722.1"/>
    </source>
</evidence>
<keyword evidence="6" id="KW-0539">Nucleus</keyword>
<keyword evidence="2" id="KW-0862">Zinc</keyword>
<dbReference type="PROSITE" id="PS00463">
    <property type="entry name" value="ZN2_CY6_FUNGAL_1"/>
    <property type="match status" value="1"/>
</dbReference>
<dbReference type="GO" id="GO:0045944">
    <property type="term" value="P:positive regulation of transcription by RNA polymerase II"/>
    <property type="evidence" value="ECO:0007669"/>
    <property type="project" value="TreeGrafter"/>
</dbReference>
<dbReference type="Proteomes" id="UP000190831">
    <property type="component" value="Chromosome F"/>
</dbReference>
<dbReference type="InterPro" id="IPR001138">
    <property type="entry name" value="Zn2Cys6_DnaBD"/>
</dbReference>
<dbReference type="PROSITE" id="PS50048">
    <property type="entry name" value="ZN2_CY6_FUNGAL_2"/>
    <property type="match status" value="1"/>
</dbReference>
<dbReference type="GO" id="GO:0008270">
    <property type="term" value="F:zinc ion binding"/>
    <property type="evidence" value="ECO:0007669"/>
    <property type="project" value="InterPro"/>
</dbReference>
<dbReference type="GO" id="GO:0005634">
    <property type="term" value="C:nucleus"/>
    <property type="evidence" value="ECO:0007669"/>
    <property type="project" value="TreeGrafter"/>
</dbReference>
<keyword evidence="5" id="KW-0804">Transcription</keyword>
<dbReference type="InterPro" id="IPR036864">
    <property type="entry name" value="Zn2-C6_fun-type_DNA-bd_sf"/>
</dbReference>
<accession>A0A1G4MFN6</accession>
<keyword evidence="3" id="KW-0805">Transcription regulation</keyword>
<evidence type="ECO:0000313" key="9">
    <source>
        <dbReference type="Proteomes" id="UP000190831"/>
    </source>
</evidence>
<reference evidence="9" key="1">
    <citation type="submission" date="2016-03" db="EMBL/GenBank/DDBJ databases">
        <authorList>
            <person name="Devillers H."/>
        </authorList>
    </citation>
    <scope>NUCLEOTIDE SEQUENCE [LARGE SCALE GENOMIC DNA]</scope>
</reference>
<dbReference type="GO" id="GO:0000978">
    <property type="term" value="F:RNA polymerase II cis-regulatory region sequence-specific DNA binding"/>
    <property type="evidence" value="ECO:0007669"/>
    <property type="project" value="TreeGrafter"/>
</dbReference>
<evidence type="ECO:0000256" key="3">
    <source>
        <dbReference type="ARBA" id="ARBA00023015"/>
    </source>
</evidence>
<dbReference type="SUPFAM" id="SSF57701">
    <property type="entry name" value="Zn2/Cys6 DNA-binding domain"/>
    <property type="match status" value="1"/>
</dbReference>
<evidence type="ECO:0000256" key="2">
    <source>
        <dbReference type="ARBA" id="ARBA00022833"/>
    </source>
</evidence>